<keyword evidence="6" id="KW-0677">Repeat</keyword>
<feature type="region of interest" description="Disordered" evidence="10">
    <location>
        <begin position="165"/>
        <end position="186"/>
    </location>
</feature>
<feature type="domain" description="PLD phosphodiesterase" evidence="11">
    <location>
        <begin position="136"/>
        <end position="163"/>
    </location>
</feature>
<dbReference type="PROSITE" id="PS50035">
    <property type="entry name" value="PLD"/>
    <property type="match status" value="2"/>
</dbReference>
<evidence type="ECO:0000256" key="5">
    <source>
        <dbReference type="ARBA" id="ARBA00022525"/>
    </source>
</evidence>
<dbReference type="SMART" id="SM00155">
    <property type="entry name" value="PLDc"/>
    <property type="match status" value="2"/>
</dbReference>
<accession>A0A917DAZ5</accession>
<dbReference type="Proteomes" id="UP000613160">
    <property type="component" value="Unassembled WGS sequence"/>
</dbReference>
<dbReference type="AlphaFoldDB" id="A0A917DAZ5"/>
<dbReference type="PANTHER" id="PTHR18896">
    <property type="entry name" value="PHOSPHOLIPASE D"/>
    <property type="match status" value="1"/>
</dbReference>
<dbReference type="GO" id="GO:0004630">
    <property type="term" value="F:phospholipase D activity"/>
    <property type="evidence" value="ECO:0007669"/>
    <property type="project" value="UniProtKB-EC"/>
</dbReference>
<reference evidence="12" key="2">
    <citation type="submission" date="2020-09" db="EMBL/GenBank/DDBJ databases">
        <authorList>
            <person name="Sun Q."/>
            <person name="Zhou Y."/>
        </authorList>
    </citation>
    <scope>NUCLEOTIDE SEQUENCE</scope>
    <source>
        <strain evidence="12">CGMCC 1.15493</strain>
    </source>
</reference>
<dbReference type="GO" id="GO:0005576">
    <property type="term" value="C:extracellular region"/>
    <property type="evidence" value="ECO:0007669"/>
    <property type="project" value="UniProtKB-SubCell"/>
</dbReference>
<sequence length="502" mass="57063">MQRMDDLTRLSPLRPLDNCFRVAEATRASVIIDADDYFHWARAAMLKARRRIVLVGWDFDARITLGRAGTGDDAAPERVGDFIYWLVENNPHLDVYLLRWDLGALKTLTRGSTIFTVFKWMAHPRIHTKLDSFHPTGASHHQKIVVVDDGFAFCGGIDMTEDRWDTREHRHGDERRRRPNGSLYGPWHDATTAVEGPMAQVLATIARDRWHRAGGKPMAALEDSASCWPEGLAAQFENVTMAASRSLPAMTGQDEVLEVERLYLDQIARAKRLIYAESQYFASRRIAEAIAKRLEEEDGPEIVVINPLTAQGWLEPIAMDTARARLHEALRRRDPRGRFRIYHPYTDGGAPIYVHAKILIIDDMILRIGSSNMNNRSLRLDTECDVTIDVEMPGNESMRETIIALRNNLLAEHLGTDVDRVARLVTETGSLVQTIETLRGTGRSLRPYETPELSDVEKWLADNEVLDPEGPSEMFELPSKRGLLRRLKGRLHRPRIRARRSA</sequence>
<comment type="catalytic activity">
    <reaction evidence="1">
        <text>a 1,2-diacyl-sn-glycero-3-phosphocholine + H2O = a 1,2-diacyl-sn-glycero-3-phosphate + choline + H(+)</text>
        <dbReference type="Rhea" id="RHEA:14445"/>
        <dbReference type="ChEBI" id="CHEBI:15354"/>
        <dbReference type="ChEBI" id="CHEBI:15377"/>
        <dbReference type="ChEBI" id="CHEBI:15378"/>
        <dbReference type="ChEBI" id="CHEBI:57643"/>
        <dbReference type="ChEBI" id="CHEBI:58608"/>
        <dbReference type="EC" id="3.1.4.4"/>
    </reaction>
</comment>
<dbReference type="InterPro" id="IPR001736">
    <property type="entry name" value="PLipase_D/transphosphatidylase"/>
</dbReference>
<keyword evidence="13" id="KW-1185">Reference proteome</keyword>
<evidence type="ECO:0000256" key="1">
    <source>
        <dbReference type="ARBA" id="ARBA00000798"/>
    </source>
</evidence>
<feature type="domain" description="PLD phosphodiesterase" evidence="11">
    <location>
        <begin position="350"/>
        <end position="377"/>
    </location>
</feature>
<comment type="caution">
    <text evidence="12">The sequence shown here is derived from an EMBL/GenBank/DDBJ whole genome shotgun (WGS) entry which is preliminary data.</text>
</comment>
<evidence type="ECO:0000256" key="2">
    <source>
        <dbReference type="ARBA" id="ARBA00003145"/>
    </source>
</evidence>
<comment type="subcellular location">
    <subcellularLocation>
        <location evidence="3">Secreted</location>
    </subcellularLocation>
</comment>
<dbReference type="SUPFAM" id="SSF56024">
    <property type="entry name" value="Phospholipase D/nuclease"/>
    <property type="match status" value="2"/>
</dbReference>
<dbReference type="InterPro" id="IPR025202">
    <property type="entry name" value="PLD-like_dom"/>
</dbReference>
<proteinExistence type="predicted"/>
<dbReference type="GO" id="GO:0009395">
    <property type="term" value="P:phospholipid catabolic process"/>
    <property type="evidence" value="ECO:0007669"/>
    <property type="project" value="TreeGrafter"/>
</dbReference>
<evidence type="ECO:0000313" key="12">
    <source>
        <dbReference type="EMBL" id="GGD20357.1"/>
    </source>
</evidence>
<dbReference type="Pfam" id="PF13091">
    <property type="entry name" value="PLDc_2"/>
    <property type="match status" value="1"/>
</dbReference>
<dbReference type="EMBL" id="BMJJ01000005">
    <property type="protein sequence ID" value="GGD20357.1"/>
    <property type="molecule type" value="Genomic_DNA"/>
</dbReference>
<evidence type="ECO:0000256" key="7">
    <source>
        <dbReference type="ARBA" id="ARBA00022801"/>
    </source>
</evidence>
<evidence type="ECO:0000256" key="10">
    <source>
        <dbReference type="SAM" id="MobiDB-lite"/>
    </source>
</evidence>
<dbReference type="Gene3D" id="3.30.870.10">
    <property type="entry name" value="Endonuclease Chain A"/>
    <property type="match status" value="2"/>
</dbReference>
<evidence type="ECO:0000256" key="6">
    <source>
        <dbReference type="ARBA" id="ARBA00022737"/>
    </source>
</evidence>
<evidence type="ECO:0000256" key="3">
    <source>
        <dbReference type="ARBA" id="ARBA00004613"/>
    </source>
</evidence>
<evidence type="ECO:0000313" key="13">
    <source>
        <dbReference type="Proteomes" id="UP000613160"/>
    </source>
</evidence>
<evidence type="ECO:0000256" key="4">
    <source>
        <dbReference type="ARBA" id="ARBA00018392"/>
    </source>
</evidence>
<keyword evidence="5" id="KW-0964">Secreted</keyword>
<name>A0A917DAZ5_9HYPH</name>
<protein>
    <recommendedName>
        <fullName evidence="4">Phospholipase D</fullName>
    </recommendedName>
    <alternativeName>
        <fullName evidence="9">Choline phosphatase</fullName>
    </alternativeName>
</protein>
<evidence type="ECO:0000256" key="9">
    <source>
        <dbReference type="ARBA" id="ARBA00029594"/>
    </source>
</evidence>
<gene>
    <name evidence="12" type="ORF">GCM10011335_24100</name>
</gene>
<feature type="compositionally biased region" description="Basic and acidic residues" evidence="10">
    <location>
        <begin position="165"/>
        <end position="176"/>
    </location>
</feature>
<keyword evidence="8" id="KW-0443">Lipid metabolism</keyword>
<dbReference type="Pfam" id="PF00614">
    <property type="entry name" value="PLDc"/>
    <property type="match status" value="1"/>
</dbReference>
<reference evidence="12" key="1">
    <citation type="journal article" date="2014" name="Int. J. Syst. Evol. Microbiol.">
        <title>Complete genome sequence of Corynebacterium casei LMG S-19264T (=DSM 44701T), isolated from a smear-ripened cheese.</title>
        <authorList>
            <consortium name="US DOE Joint Genome Institute (JGI-PGF)"/>
            <person name="Walter F."/>
            <person name="Albersmeier A."/>
            <person name="Kalinowski J."/>
            <person name="Ruckert C."/>
        </authorList>
    </citation>
    <scope>NUCLEOTIDE SEQUENCE</scope>
    <source>
        <strain evidence="12">CGMCC 1.15493</strain>
    </source>
</reference>
<dbReference type="CDD" id="cd09143">
    <property type="entry name" value="PLDc_vPLD1_2_like_bac_2"/>
    <property type="match status" value="1"/>
</dbReference>
<organism evidence="12 13">
    <name type="scientific">Aureimonas glaciei</name>
    <dbReference type="NCBI Taxonomy" id="1776957"/>
    <lineage>
        <taxon>Bacteria</taxon>
        <taxon>Pseudomonadati</taxon>
        <taxon>Pseudomonadota</taxon>
        <taxon>Alphaproteobacteria</taxon>
        <taxon>Hyphomicrobiales</taxon>
        <taxon>Aurantimonadaceae</taxon>
        <taxon>Aureimonas</taxon>
    </lineage>
</organism>
<keyword evidence="7" id="KW-0378">Hydrolase</keyword>
<dbReference type="CDD" id="cd09140">
    <property type="entry name" value="PLDc_vPLD1_2_like_bac_1"/>
    <property type="match status" value="1"/>
</dbReference>
<comment type="function">
    <text evidence="2">Could be a virulence factor.</text>
</comment>
<dbReference type="PANTHER" id="PTHR18896:SF76">
    <property type="entry name" value="PHOSPHOLIPASE"/>
    <property type="match status" value="1"/>
</dbReference>
<evidence type="ECO:0000259" key="11">
    <source>
        <dbReference type="PROSITE" id="PS50035"/>
    </source>
</evidence>
<evidence type="ECO:0000256" key="8">
    <source>
        <dbReference type="ARBA" id="ARBA00023098"/>
    </source>
</evidence>
<dbReference type="InterPro" id="IPR015679">
    <property type="entry name" value="PLipase_D_fam"/>
</dbReference>